<dbReference type="AlphaFoldDB" id="E8ZHV3"/>
<dbReference type="GO" id="GO:0009307">
    <property type="term" value="P:DNA restriction-modification system"/>
    <property type="evidence" value="ECO:0007669"/>
    <property type="project" value="UniProtKB-KW"/>
</dbReference>
<dbReference type="REBASE" id="134944">
    <property type="entry name" value="S6.Mha1ORF7190P"/>
</dbReference>
<comment type="similarity">
    <text evidence="1">Belongs to the type-I restriction system S methylase family.</text>
</comment>
<accession>E8ZHV3</accession>
<dbReference type="Gene3D" id="3.90.220.20">
    <property type="entry name" value="DNA methylase specificity domains"/>
    <property type="match status" value="1"/>
</dbReference>
<dbReference type="InterPro" id="IPR044946">
    <property type="entry name" value="Restrct_endonuc_typeI_TRD_sf"/>
</dbReference>
<dbReference type="InterPro" id="IPR000055">
    <property type="entry name" value="Restrct_endonuc_typeI_TRD"/>
</dbReference>
<keyword evidence="6" id="KW-1185">Reference proteome</keyword>
<protein>
    <submittedName>
        <fullName evidence="5">Type I restriction-modification system, S subunit</fullName>
    </submittedName>
</protein>
<dbReference type="EMBL" id="FR773153">
    <property type="protein sequence ID" value="CBY92724.1"/>
    <property type="molecule type" value="Genomic_DNA"/>
</dbReference>
<evidence type="ECO:0000256" key="2">
    <source>
        <dbReference type="ARBA" id="ARBA00022747"/>
    </source>
</evidence>
<evidence type="ECO:0000313" key="6">
    <source>
        <dbReference type="Proteomes" id="UP000008637"/>
    </source>
</evidence>
<evidence type="ECO:0000256" key="1">
    <source>
        <dbReference type="ARBA" id="ARBA00010923"/>
    </source>
</evidence>
<dbReference type="PANTHER" id="PTHR30408">
    <property type="entry name" value="TYPE-1 RESTRICTION ENZYME ECOKI SPECIFICITY PROTEIN"/>
    <property type="match status" value="1"/>
</dbReference>
<organism evidence="5 6">
    <name type="scientific">Mycoplasma haemofelis (strain Langford 1)</name>
    <name type="common">Haemobartonella felis</name>
    <dbReference type="NCBI Taxonomy" id="941640"/>
    <lineage>
        <taxon>Bacteria</taxon>
        <taxon>Bacillati</taxon>
        <taxon>Mycoplasmatota</taxon>
        <taxon>Mollicutes</taxon>
        <taxon>Mycoplasmataceae</taxon>
        <taxon>Mycoplasma</taxon>
    </lineage>
</organism>
<evidence type="ECO:0000313" key="5">
    <source>
        <dbReference type="EMBL" id="CBY92724.1"/>
    </source>
</evidence>
<dbReference type="GO" id="GO:0003677">
    <property type="term" value="F:DNA binding"/>
    <property type="evidence" value="ECO:0007669"/>
    <property type="project" value="UniProtKB-KW"/>
</dbReference>
<name>E8ZHV3_MYCHL</name>
<dbReference type="HOGENOM" id="CLU_021095_5_1_14"/>
<dbReference type="OrthoDB" id="399344at2"/>
<evidence type="ECO:0000256" key="3">
    <source>
        <dbReference type="ARBA" id="ARBA00023125"/>
    </source>
</evidence>
<evidence type="ECO:0000259" key="4">
    <source>
        <dbReference type="Pfam" id="PF01420"/>
    </source>
</evidence>
<keyword evidence="3" id="KW-0238">DNA-binding</keyword>
<dbReference type="InterPro" id="IPR052021">
    <property type="entry name" value="Type-I_RS_S_subunit"/>
</dbReference>
<dbReference type="PANTHER" id="PTHR30408:SF12">
    <property type="entry name" value="TYPE I RESTRICTION ENZYME MJAVIII SPECIFICITY SUBUNIT"/>
    <property type="match status" value="1"/>
</dbReference>
<sequence length="185" mass="20955">MKQYLLGDICKVYVGVNFKDSDYKKFGIPVLKASGVNDGLTSEEVAFYCSSEKAFNESLVSFGDIVVTGGASSGKVGINLTDINYLPTSKIFKLEPDPSIVSKKYLYYFLLNSSREINSHITSGNATNLYKSSLLKIRVLVPDLETQDRIVRYLDKFRELREELRMRKSQGVYYRNKIMSSLLTK</sequence>
<feature type="domain" description="Type I restriction modification DNA specificity" evidence="4">
    <location>
        <begin position="4"/>
        <end position="161"/>
    </location>
</feature>
<dbReference type="Pfam" id="PF01420">
    <property type="entry name" value="Methylase_S"/>
    <property type="match status" value="1"/>
</dbReference>
<reference evidence="5 6" key="1">
    <citation type="journal article" date="2011" name="J. Bacteriol.">
        <title>Complete genome sequence of Mycoplasma haemofelis, a hemotropic mycoplasma.</title>
        <authorList>
            <person name="Barker E.N."/>
            <person name="Helps C.R."/>
            <person name="Peters I.R."/>
            <person name="Darby A.C."/>
            <person name="Radford A.D."/>
            <person name="Tasker S."/>
        </authorList>
    </citation>
    <scope>NUCLEOTIDE SEQUENCE [LARGE SCALE GENOMIC DNA]</scope>
    <source>
        <strain evidence="5 6">Langford 1</strain>
    </source>
</reference>
<dbReference type="Proteomes" id="UP000008637">
    <property type="component" value="Chromosome"/>
</dbReference>
<proteinExistence type="inferred from homology"/>
<gene>
    <name evidence="5" type="primary">hsdS</name>
    <name evidence="5" type="ordered locus">HF1_07160</name>
</gene>
<dbReference type="SUPFAM" id="SSF116734">
    <property type="entry name" value="DNA methylase specificity domain"/>
    <property type="match status" value="1"/>
</dbReference>
<dbReference type="KEGG" id="mha:HF1_07160"/>
<keyword evidence="2" id="KW-0680">Restriction system</keyword>